<evidence type="ECO:0000313" key="1">
    <source>
        <dbReference type="EnsemblMetazoa" id="AMAM021826-PA"/>
    </source>
</evidence>
<proteinExistence type="predicted"/>
<name>A0A182T8M3_9DIPT</name>
<dbReference type="InterPro" id="IPR028226">
    <property type="entry name" value="LIN37"/>
</dbReference>
<dbReference type="PANTHER" id="PTHR31336:SF3">
    <property type="entry name" value="PROTEIN LIN-37 HOMOLOG"/>
    <property type="match status" value="1"/>
</dbReference>
<reference evidence="2" key="1">
    <citation type="submission" date="2013-09" db="EMBL/GenBank/DDBJ databases">
        <title>The Genome Sequence of Anopheles maculatus species B.</title>
        <authorList>
            <consortium name="The Broad Institute Genomics Platform"/>
            <person name="Neafsey D.E."/>
            <person name="Besansky N."/>
            <person name="Howell P."/>
            <person name="Walton C."/>
            <person name="Young S.K."/>
            <person name="Zeng Q."/>
            <person name="Gargeya S."/>
            <person name="Fitzgerald M."/>
            <person name="Haas B."/>
            <person name="Abouelleil A."/>
            <person name="Allen A.W."/>
            <person name="Alvarado L."/>
            <person name="Arachchi H.M."/>
            <person name="Berlin A.M."/>
            <person name="Chapman S.B."/>
            <person name="Gainer-Dewar J."/>
            <person name="Goldberg J."/>
            <person name="Griggs A."/>
            <person name="Gujja S."/>
            <person name="Hansen M."/>
            <person name="Howarth C."/>
            <person name="Imamovic A."/>
            <person name="Ireland A."/>
            <person name="Larimer J."/>
            <person name="McCowan C."/>
            <person name="Murphy C."/>
            <person name="Pearson M."/>
            <person name="Poon T.W."/>
            <person name="Priest M."/>
            <person name="Roberts A."/>
            <person name="Saif S."/>
            <person name="Shea T."/>
            <person name="Sisk P."/>
            <person name="Sykes S."/>
            <person name="Wortman J."/>
            <person name="Nusbaum C."/>
            <person name="Birren B."/>
        </authorList>
    </citation>
    <scope>NUCLEOTIDE SEQUENCE [LARGE SCALE GENOMIC DNA]</scope>
    <source>
        <strain evidence="2">maculatus3</strain>
    </source>
</reference>
<keyword evidence="2" id="KW-1185">Reference proteome</keyword>
<dbReference type="GO" id="GO:0031523">
    <property type="term" value="C:Myb complex"/>
    <property type="evidence" value="ECO:0007669"/>
    <property type="project" value="TreeGrafter"/>
</dbReference>
<sequence>MLAKRRSLINSDEKRKALQNVVLARGRLKGALKTVTKSSDDESTSFDDSDEDLQVKRKRVEAPANHQPYIITLFNRGIDVARFRDNSALYPMCRAWVKNNPREKVDESSVPSTKPRIAVKREHNPDIVNQFMNGELQEITEMPRPERTDLKPFLSMKPQPVGDFEVDKSSKDKDDLLADHLVHWKKVRESSIAHRKQYEQARFGTSFKLLEALKK</sequence>
<dbReference type="AlphaFoldDB" id="A0A182T8M3"/>
<reference evidence="1" key="2">
    <citation type="submission" date="2020-05" db="UniProtKB">
        <authorList>
            <consortium name="EnsemblMetazoa"/>
        </authorList>
    </citation>
    <scope>IDENTIFICATION</scope>
    <source>
        <strain evidence="1">maculatus3</strain>
    </source>
</reference>
<dbReference type="EnsemblMetazoa" id="AMAM021826-RA">
    <property type="protein sequence ID" value="AMAM021826-PA"/>
    <property type="gene ID" value="AMAM021826"/>
</dbReference>
<evidence type="ECO:0000313" key="2">
    <source>
        <dbReference type="Proteomes" id="UP000075901"/>
    </source>
</evidence>
<accession>A0A182T8M3</accession>
<dbReference type="GO" id="GO:0000122">
    <property type="term" value="P:negative regulation of transcription by RNA polymerase II"/>
    <property type="evidence" value="ECO:0007669"/>
    <property type="project" value="TreeGrafter"/>
</dbReference>
<protein>
    <submittedName>
        <fullName evidence="1">Uncharacterized protein</fullName>
    </submittedName>
</protein>
<dbReference type="Pfam" id="PF15306">
    <property type="entry name" value="LIN37"/>
    <property type="match status" value="1"/>
</dbReference>
<organism evidence="1 2">
    <name type="scientific">Anopheles maculatus</name>
    <dbReference type="NCBI Taxonomy" id="74869"/>
    <lineage>
        <taxon>Eukaryota</taxon>
        <taxon>Metazoa</taxon>
        <taxon>Ecdysozoa</taxon>
        <taxon>Arthropoda</taxon>
        <taxon>Hexapoda</taxon>
        <taxon>Insecta</taxon>
        <taxon>Pterygota</taxon>
        <taxon>Neoptera</taxon>
        <taxon>Endopterygota</taxon>
        <taxon>Diptera</taxon>
        <taxon>Nematocera</taxon>
        <taxon>Culicoidea</taxon>
        <taxon>Culicidae</taxon>
        <taxon>Anophelinae</taxon>
        <taxon>Anopheles</taxon>
        <taxon>Anopheles maculatus group</taxon>
    </lineage>
</organism>
<dbReference type="GO" id="GO:0017053">
    <property type="term" value="C:transcription repressor complex"/>
    <property type="evidence" value="ECO:0007669"/>
    <property type="project" value="InterPro"/>
</dbReference>
<dbReference type="Proteomes" id="UP000075901">
    <property type="component" value="Unassembled WGS sequence"/>
</dbReference>
<dbReference type="VEuPathDB" id="VectorBase:AMAM021826"/>
<dbReference type="PANTHER" id="PTHR31336">
    <property type="entry name" value="LIN37 HOMOLOG"/>
    <property type="match status" value="1"/>
</dbReference>